<accession>A0ABS7EE98</accession>
<keyword evidence="4" id="KW-0963">Cytoplasm</keyword>
<comment type="subcellular location">
    <subcellularLocation>
        <location evidence="2">Cytoplasm</location>
    </subcellularLocation>
</comment>
<evidence type="ECO:0000256" key="4">
    <source>
        <dbReference type="ARBA" id="ARBA00022490"/>
    </source>
</evidence>
<dbReference type="EC" id="3.1.13.1" evidence="9"/>
<evidence type="ECO:0000256" key="2">
    <source>
        <dbReference type="ARBA" id="ARBA00004496"/>
    </source>
</evidence>
<evidence type="ECO:0000256" key="5">
    <source>
        <dbReference type="ARBA" id="ARBA00022722"/>
    </source>
</evidence>
<protein>
    <recommendedName>
        <fullName evidence="9">Exoribonuclease II</fullName>
        <ecNumber evidence="9">3.1.13.1</ecNumber>
    </recommendedName>
</protein>
<evidence type="ECO:0000256" key="8">
    <source>
        <dbReference type="ARBA" id="ARBA00022884"/>
    </source>
</evidence>
<dbReference type="InterPro" id="IPR001900">
    <property type="entry name" value="RNase_II/R"/>
</dbReference>
<dbReference type="Pfam" id="PF00773">
    <property type="entry name" value="RNB"/>
    <property type="match status" value="1"/>
</dbReference>
<keyword evidence="5" id="KW-0540">Nuclease</keyword>
<evidence type="ECO:0000313" key="13">
    <source>
        <dbReference type="Proteomes" id="UP001166251"/>
    </source>
</evidence>
<dbReference type="EMBL" id="JAHZSS010000005">
    <property type="protein sequence ID" value="MBW8190671.1"/>
    <property type="molecule type" value="Genomic_DNA"/>
</dbReference>
<comment type="catalytic activity">
    <reaction evidence="1">
        <text>Exonucleolytic cleavage in the 3'- to 5'-direction to yield nucleoside 5'-phosphates.</text>
        <dbReference type="EC" id="3.1.13.1"/>
    </reaction>
</comment>
<comment type="caution">
    <text evidence="12">The sequence shown here is derived from an EMBL/GenBank/DDBJ whole genome shotgun (WGS) entry which is preliminary data.</text>
</comment>
<reference evidence="12" key="1">
    <citation type="submission" date="2021-07" db="EMBL/GenBank/DDBJ databases">
        <title>Neiella marina sp. nov., isolated from the intestinal content of sea cucumber Apostichopus japonicus.</title>
        <authorList>
            <person name="Bai X."/>
        </authorList>
    </citation>
    <scope>NUCLEOTIDE SEQUENCE</scope>
    <source>
        <strain evidence="12">126</strain>
    </source>
</reference>
<dbReference type="InterPro" id="IPR050180">
    <property type="entry name" value="RNR_Ribonuclease"/>
</dbReference>
<dbReference type="SUPFAM" id="SSF50249">
    <property type="entry name" value="Nucleic acid-binding proteins"/>
    <property type="match status" value="4"/>
</dbReference>
<evidence type="ECO:0000259" key="11">
    <source>
        <dbReference type="SMART" id="SM00955"/>
    </source>
</evidence>
<dbReference type="RefSeq" id="WP_220103354.1">
    <property type="nucleotide sequence ID" value="NZ_JAHZSS010000005.1"/>
</dbReference>
<dbReference type="InterPro" id="IPR003029">
    <property type="entry name" value="S1_domain"/>
</dbReference>
<evidence type="ECO:0000313" key="12">
    <source>
        <dbReference type="EMBL" id="MBW8190671.1"/>
    </source>
</evidence>
<dbReference type="InterPro" id="IPR013223">
    <property type="entry name" value="RNase_B_OB_dom"/>
</dbReference>
<dbReference type="NCBIfam" id="TIGR02062">
    <property type="entry name" value="RNase_B"/>
    <property type="match status" value="1"/>
</dbReference>
<dbReference type="PANTHER" id="PTHR23355:SF37">
    <property type="entry name" value="EXORIBONUCLEASE 2"/>
    <property type="match status" value="1"/>
</dbReference>
<gene>
    <name evidence="12" type="ORF">K0504_06450</name>
</gene>
<dbReference type="Proteomes" id="UP001166251">
    <property type="component" value="Unassembled WGS sequence"/>
</dbReference>
<keyword evidence="6 12" id="KW-0378">Hydrolase</keyword>
<keyword evidence="8" id="KW-0694">RNA-binding</keyword>
<dbReference type="Pfam" id="PF08206">
    <property type="entry name" value="OB_RNB"/>
    <property type="match status" value="1"/>
</dbReference>
<dbReference type="Gene3D" id="2.40.50.640">
    <property type="match status" value="1"/>
</dbReference>
<dbReference type="InterPro" id="IPR004476">
    <property type="entry name" value="RNase_II/RNase_R"/>
</dbReference>
<dbReference type="SMART" id="SM00357">
    <property type="entry name" value="CSP"/>
    <property type="match status" value="1"/>
</dbReference>
<dbReference type="Gene3D" id="2.40.50.140">
    <property type="entry name" value="Nucleic acid-binding proteins"/>
    <property type="match status" value="2"/>
</dbReference>
<keyword evidence="13" id="KW-1185">Reference proteome</keyword>
<feature type="domain" description="RNB" evidence="11">
    <location>
        <begin position="190"/>
        <end position="517"/>
    </location>
</feature>
<evidence type="ECO:0000256" key="3">
    <source>
        <dbReference type="ARBA" id="ARBA00009925"/>
    </source>
</evidence>
<evidence type="ECO:0000256" key="9">
    <source>
        <dbReference type="NCBIfam" id="TIGR02062"/>
    </source>
</evidence>
<dbReference type="InterPro" id="IPR012340">
    <property type="entry name" value="NA-bd_OB-fold"/>
</dbReference>
<comment type="similarity">
    <text evidence="3">Belongs to the RNR ribonuclease family. RNase II subfamily.</text>
</comment>
<dbReference type="NCBIfam" id="NF003455">
    <property type="entry name" value="PRK05054.1"/>
    <property type="match status" value="1"/>
</dbReference>
<dbReference type="InterPro" id="IPR011804">
    <property type="entry name" value="RNase_II"/>
</dbReference>
<evidence type="ECO:0000259" key="10">
    <source>
        <dbReference type="SMART" id="SM00357"/>
    </source>
</evidence>
<evidence type="ECO:0000256" key="7">
    <source>
        <dbReference type="ARBA" id="ARBA00022839"/>
    </source>
</evidence>
<proteinExistence type="inferred from homology"/>
<dbReference type="Pfam" id="PF00575">
    <property type="entry name" value="S1"/>
    <property type="match status" value="1"/>
</dbReference>
<dbReference type="Pfam" id="PF17876">
    <property type="entry name" value="CSD2"/>
    <property type="match status" value="1"/>
</dbReference>
<dbReference type="InterPro" id="IPR011129">
    <property type="entry name" value="CSD"/>
</dbReference>
<feature type="domain" description="Cold-shock" evidence="10">
    <location>
        <begin position="23"/>
        <end position="79"/>
    </location>
</feature>
<dbReference type="InterPro" id="IPR040476">
    <property type="entry name" value="CSD2"/>
</dbReference>
<dbReference type="NCBIfam" id="TIGR00358">
    <property type="entry name" value="3_prime_RNase"/>
    <property type="match status" value="1"/>
</dbReference>
<evidence type="ECO:0000256" key="1">
    <source>
        <dbReference type="ARBA" id="ARBA00001849"/>
    </source>
</evidence>
<dbReference type="GO" id="GO:0008859">
    <property type="term" value="F:exoribonuclease II activity"/>
    <property type="evidence" value="ECO:0007669"/>
    <property type="project" value="UniProtKB-EC"/>
</dbReference>
<sequence length="644" mass="72408">MFKDNPLLAQLKQDIRESLPTAEGTIKATAKGYGFLEVDRKTSHFIAPPFMKKVMHGDKVSAVIRSENDKTQAEPDKLIQQAVTRFVATLGSRNGKWFVTPENHNINININAKADLQVPTKLVEGDWVLAELKRHPLNGDNSFYAHIIHKIAAKDDPYAAWQCTLARHNLPVVEPELPEQLAVIDEGLAREDLTKLRMFTIDGESTRDMDDALAIETTESGWRLTVAIADPTAYIEAGSTLDLAARDRAFTVYLPARNVSMIPSRLSEELCSLVANEDRPAVVATLEITKDGTLTGEPKLCLATVRSHYKLAYDKVSDWLEKTGDWQPEDGELETQLQALHAMTQARVNWRNEHAITFPDRPDYRFELNQDASVKAVHAEHRRIANSMIEESMIVANIAVSTWLRNHSDKAVYNVHLGFEDEQLDAAVALISEHGGEASAESLKSLSGFCQLRRWLNTLETGYLDSRLRKFQSFSEVQVEPGQHYGMGLDCYGTWTSPIRKYGDMINHRLIKAILRKESQLPQPTADDAEHLTERRKRNRFAERDLSDFLYAQYLQQALAEKQEFSAEIFDINRGGMRARLVANGAMVFIPAPTLHADKKQVKVNADEGVILVEGDVKHRLADVVTVRLSEIKALNRSLVAEII</sequence>
<evidence type="ECO:0000256" key="6">
    <source>
        <dbReference type="ARBA" id="ARBA00022801"/>
    </source>
</evidence>
<organism evidence="12 13">
    <name type="scientific">Neiella holothuriorum</name>
    <dbReference type="NCBI Taxonomy" id="2870530"/>
    <lineage>
        <taxon>Bacteria</taxon>
        <taxon>Pseudomonadati</taxon>
        <taxon>Pseudomonadota</taxon>
        <taxon>Gammaproteobacteria</taxon>
        <taxon>Alteromonadales</taxon>
        <taxon>Echinimonadaceae</taxon>
        <taxon>Neiella</taxon>
    </lineage>
</organism>
<dbReference type="SMART" id="SM00955">
    <property type="entry name" value="RNB"/>
    <property type="match status" value="1"/>
</dbReference>
<name>A0ABS7EE98_9GAMM</name>
<dbReference type="PANTHER" id="PTHR23355">
    <property type="entry name" value="RIBONUCLEASE"/>
    <property type="match status" value="1"/>
</dbReference>
<keyword evidence="7" id="KW-0269">Exonuclease</keyword>